<dbReference type="InterPro" id="IPR018022">
    <property type="entry name" value="IPT"/>
</dbReference>
<evidence type="ECO:0000313" key="15">
    <source>
        <dbReference type="EMBL" id="TGO05886.1"/>
    </source>
</evidence>
<comment type="cofactor">
    <cofactor evidence="1 10">
        <name>Mg(2+)</name>
        <dbReference type="ChEBI" id="CHEBI:18420"/>
    </cofactor>
</comment>
<feature type="site" description="Interaction with substrate tRNA" evidence="10">
    <location>
        <position position="115"/>
    </location>
</feature>
<dbReference type="Gene3D" id="1.10.20.140">
    <property type="match status" value="1"/>
</dbReference>
<keyword evidence="5 10" id="KW-0819">tRNA processing</keyword>
<evidence type="ECO:0000256" key="8">
    <source>
        <dbReference type="ARBA" id="ARBA00022842"/>
    </source>
</evidence>
<comment type="caution">
    <text evidence="10">Lacks conserved residue(s) required for the propagation of feature annotation.</text>
</comment>
<keyword evidence="4 10" id="KW-0808">Transferase</keyword>
<name>A0A4Z1E1X3_9MICO</name>
<dbReference type="GO" id="GO:0005524">
    <property type="term" value="F:ATP binding"/>
    <property type="evidence" value="ECO:0007669"/>
    <property type="project" value="UniProtKB-UniRule"/>
</dbReference>
<dbReference type="EMBL" id="RHPJ01000001">
    <property type="protein sequence ID" value="TGO05886.1"/>
    <property type="molecule type" value="Genomic_DNA"/>
</dbReference>
<reference evidence="15 16" key="1">
    <citation type="submission" date="2018-11" db="EMBL/GenBank/DDBJ databases">
        <title>Complete genome sequencing of the Actinobacteria Serinibacter sp. K3-2.</title>
        <authorList>
            <person name="Rakitin A.L."/>
            <person name="Beletsky A.V."/>
            <person name="Mardanov A.V."/>
            <person name="Ravin N.V."/>
            <person name="Gromova A.S."/>
            <person name="Filippova S.N."/>
            <person name="Gal'Chenko V.F."/>
        </authorList>
    </citation>
    <scope>NUCLEOTIDE SEQUENCE [LARGE SCALE GENOMIC DNA]</scope>
    <source>
        <strain evidence="15 16">K3-2</strain>
    </source>
</reference>
<dbReference type="GO" id="GO:0052381">
    <property type="term" value="F:tRNA dimethylallyltransferase activity"/>
    <property type="evidence" value="ECO:0007669"/>
    <property type="project" value="UniProtKB-UniRule"/>
</dbReference>
<feature type="binding site" evidence="10">
    <location>
        <begin position="26"/>
        <end position="31"/>
    </location>
    <ligand>
        <name>substrate</name>
    </ligand>
</feature>
<gene>
    <name evidence="10" type="primary">miaA</name>
    <name evidence="15" type="ORF">SERN_0078</name>
</gene>
<dbReference type="EC" id="2.5.1.75" evidence="10"/>
<feature type="region of interest" description="Disordered" evidence="14">
    <location>
        <begin position="142"/>
        <end position="167"/>
    </location>
</feature>
<dbReference type="Gene3D" id="3.40.50.300">
    <property type="entry name" value="P-loop containing nucleotide triphosphate hydrolases"/>
    <property type="match status" value="1"/>
</dbReference>
<keyword evidence="8 10" id="KW-0460">Magnesium</keyword>
<keyword evidence="6 10" id="KW-0547">Nucleotide-binding</keyword>
<dbReference type="FunFam" id="1.10.20.140:FF:000001">
    <property type="entry name" value="tRNA dimethylallyltransferase"/>
    <property type="match status" value="1"/>
</dbReference>
<dbReference type="Pfam" id="PF01715">
    <property type="entry name" value="IPPT"/>
    <property type="match status" value="1"/>
</dbReference>
<evidence type="ECO:0000256" key="10">
    <source>
        <dbReference type="HAMAP-Rule" id="MF_00185"/>
    </source>
</evidence>
<proteinExistence type="inferred from homology"/>
<accession>A0A4Z1E1X3</accession>
<evidence type="ECO:0000256" key="14">
    <source>
        <dbReference type="SAM" id="MobiDB-lite"/>
    </source>
</evidence>
<evidence type="ECO:0000256" key="4">
    <source>
        <dbReference type="ARBA" id="ARBA00022679"/>
    </source>
</evidence>
<comment type="caution">
    <text evidence="15">The sequence shown here is derived from an EMBL/GenBank/DDBJ whole genome shotgun (WGS) entry which is preliminary data.</text>
</comment>
<evidence type="ECO:0000256" key="6">
    <source>
        <dbReference type="ARBA" id="ARBA00022741"/>
    </source>
</evidence>
<evidence type="ECO:0000256" key="13">
    <source>
        <dbReference type="RuleBase" id="RU003785"/>
    </source>
</evidence>
<dbReference type="SUPFAM" id="SSF52540">
    <property type="entry name" value="P-loop containing nucleoside triphosphate hydrolases"/>
    <property type="match status" value="2"/>
</dbReference>
<evidence type="ECO:0000256" key="5">
    <source>
        <dbReference type="ARBA" id="ARBA00022694"/>
    </source>
</evidence>
<dbReference type="GO" id="GO:0006400">
    <property type="term" value="P:tRNA modification"/>
    <property type="evidence" value="ECO:0007669"/>
    <property type="project" value="TreeGrafter"/>
</dbReference>
<feature type="compositionally biased region" description="Basic and acidic residues" evidence="14">
    <location>
        <begin position="142"/>
        <end position="164"/>
    </location>
</feature>
<dbReference type="HAMAP" id="MF_00185">
    <property type="entry name" value="IPP_trans"/>
    <property type="match status" value="1"/>
</dbReference>
<dbReference type="PANTHER" id="PTHR11088">
    <property type="entry name" value="TRNA DIMETHYLALLYLTRANSFERASE"/>
    <property type="match status" value="1"/>
</dbReference>
<comment type="subunit">
    <text evidence="10">Monomer.</text>
</comment>
<evidence type="ECO:0000256" key="7">
    <source>
        <dbReference type="ARBA" id="ARBA00022840"/>
    </source>
</evidence>
<dbReference type="Proteomes" id="UP000297318">
    <property type="component" value="Unassembled WGS sequence"/>
</dbReference>
<dbReference type="InterPro" id="IPR039657">
    <property type="entry name" value="Dimethylallyltransferase"/>
</dbReference>
<feature type="site" description="Interaction with substrate tRNA" evidence="10">
    <location>
        <position position="136"/>
    </location>
</feature>
<comment type="function">
    <text evidence="2 10 12">Catalyzes the transfer of a dimethylallyl group onto the adenine at position 37 in tRNAs that read codons beginning with uridine, leading to the formation of N6-(dimethylallyl)adenosine (i(6)A).</text>
</comment>
<dbReference type="AlphaFoldDB" id="A0A4Z1E1X3"/>
<dbReference type="PANTHER" id="PTHR11088:SF60">
    <property type="entry name" value="TRNA DIMETHYLALLYLTRANSFERASE"/>
    <property type="match status" value="1"/>
</dbReference>
<feature type="binding site" evidence="10">
    <location>
        <begin position="24"/>
        <end position="31"/>
    </location>
    <ligand>
        <name>ATP</name>
        <dbReference type="ChEBI" id="CHEBI:30616"/>
    </ligand>
</feature>
<dbReference type="InterPro" id="IPR027417">
    <property type="entry name" value="P-loop_NTPase"/>
</dbReference>
<organism evidence="15 16">
    <name type="scientific">Serinibacter arcticus</name>
    <dbReference type="NCBI Taxonomy" id="1655435"/>
    <lineage>
        <taxon>Bacteria</taxon>
        <taxon>Bacillati</taxon>
        <taxon>Actinomycetota</taxon>
        <taxon>Actinomycetes</taxon>
        <taxon>Micrococcales</taxon>
        <taxon>Beutenbergiaceae</taxon>
        <taxon>Serinibacter</taxon>
    </lineage>
</organism>
<dbReference type="NCBIfam" id="TIGR00174">
    <property type="entry name" value="miaA"/>
    <property type="match status" value="1"/>
</dbReference>
<sequence>MPSQTAATSTDPGTEQIPVVAVVGPTASGKSALAIALATRLGGEIVNADAMQLYRGMDIGTAKTPLDERDGVVHHLLDVLEPHQDASVAAYQPRARALFDEIAGRGRVPILVGGSGLYLRATLDALEFPETDPAVRAALEERGEREGPGMLHAELRERDPEAAERIGSSNTRRLVRALEVIALTGRPYTAHLPTYTYARPAVQLALDVPRPELVERITVRAARMFSDGLVAETEVVARGGLGVTAARAVGYAQALAVLAGDLTTAQAAEATAVATRQVARRQVSWFRRDPRIAWLPGTAPAHEQLDAATAALAAAGVSLDR</sequence>
<evidence type="ECO:0000256" key="11">
    <source>
        <dbReference type="RuleBase" id="RU003783"/>
    </source>
</evidence>
<dbReference type="RefSeq" id="WP_233251368.1">
    <property type="nucleotide sequence ID" value="NZ_RHPJ01000001.1"/>
</dbReference>
<keyword evidence="7 10" id="KW-0067">ATP-binding</keyword>
<evidence type="ECO:0000256" key="12">
    <source>
        <dbReference type="RuleBase" id="RU003784"/>
    </source>
</evidence>
<comment type="similarity">
    <text evidence="3 10 13">Belongs to the IPP transferase family.</text>
</comment>
<comment type="catalytic activity">
    <reaction evidence="9 10 11">
        <text>adenosine(37) in tRNA + dimethylallyl diphosphate = N(6)-dimethylallyladenosine(37) in tRNA + diphosphate</text>
        <dbReference type="Rhea" id="RHEA:26482"/>
        <dbReference type="Rhea" id="RHEA-COMP:10162"/>
        <dbReference type="Rhea" id="RHEA-COMP:10375"/>
        <dbReference type="ChEBI" id="CHEBI:33019"/>
        <dbReference type="ChEBI" id="CHEBI:57623"/>
        <dbReference type="ChEBI" id="CHEBI:74411"/>
        <dbReference type="ChEBI" id="CHEBI:74415"/>
        <dbReference type="EC" id="2.5.1.75"/>
    </reaction>
</comment>
<evidence type="ECO:0000256" key="9">
    <source>
        <dbReference type="ARBA" id="ARBA00049563"/>
    </source>
</evidence>
<keyword evidence="16" id="KW-1185">Reference proteome</keyword>
<evidence type="ECO:0000256" key="2">
    <source>
        <dbReference type="ARBA" id="ARBA00003213"/>
    </source>
</evidence>
<evidence type="ECO:0000256" key="3">
    <source>
        <dbReference type="ARBA" id="ARBA00005842"/>
    </source>
</evidence>
<evidence type="ECO:0000256" key="1">
    <source>
        <dbReference type="ARBA" id="ARBA00001946"/>
    </source>
</evidence>
<protein>
    <recommendedName>
        <fullName evidence="10">tRNA dimethylallyltransferase</fullName>
        <ecNumber evidence="10">2.5.1.75</ecNumber>
    </recommendedName>
    <alternativeName>
        <fullName evidence="10">Dimethylallyl diphosphate:tRNA dimethylallyltransferase</fullName>
        <shortName evidence="10">DMAPP:tRNA dimethylallyltransferase</shortName>
        <shortName evidence="10">DMATase</shortName>
    </alternativeName>
    <alternativeName>
        <fullName evidence="10">Isopentenyl-diphosphate:tRNA isopentenyltransferase</fullName>
        <shortName evidence="10">IPP transferase</shortName>
        <shortName evidence="10">IPPT</shortName>
        <shortName evidence="10">IPTase</shortName>
    </alternativeName>
</protein>
<evidence type="ECO:0000313" key="16">
    <source>
        <dbReference type="Proteomes" id="UP000297318"/>
    </source>
</evidence>